<protein>
    <submittedName>
        <fullName evidence="2">Uncharacterized protein</fullName>
    </submittedName>
</protein>
<proteinExistence type="predicted"/>
<dbReference type="OrthoDB" id="10677393at2759"/>
<dbReference type="VEuPathDB" id="CryptoDB:Vbra_10560"/>
<dbReference type="EMBL" id="CDMY01000989">
    <property type="protein sequence ID" value="CEM38556.1"/>
    <property type="molecule type" value="Genomic_DNA"/>
</dbReference>
<reference evidence="2 3" key="1">
    <citation type="submission" date="2014-11" db="EMBL/GenBank/DDBJ databases">
        <authorList>
            <person name="Zhu J."/>
            <person name="Qi W."/>
            <person name="Song R."/>
        </authorList>
    </citation>
    <scope>NUCLEOTIDE SEQUENCE [LARGE SCALE GENOMIC DNA]</scope>
</reference>
<name>A0A0G4H4S8_VITBC</name>
<dbReference type="AlphaFoldDB" id="A0A0G4H4S8"/>
<dbReference type="Proteomes" id="UP000041254">
    <property type="component" value="Unassembled WGS sequence"/>
</dbReference>
<feature type="region of interest" description="Disordered" evidence="1">
    <location>
        <begin position="135"/>
        <end position="190"/>
    </location>
</feature>
<dbReference type="InParanoid" id="A0A0G4H4S8"/>
<keyword evidence="3" id="KW-1185">Reference proteome</keyword>
<gene>
    <name evidence="2" type="ORF">Vbra_10560</name>
</gene>
<feature type="compositionally biased region" description="Basic and acidic residues" evidence="1">
    <location>
        <begin position="165"/>
        <end position="178"/>
    </location>
</feature>
<feature type="region of interest" description="Disordered" evidence="1">
    <location>
        <begin position="205"/>
        <end position="225"/>
    </location>
</feature>
<evidence type="ECO:0000256" key="1">
    <source>
        <dbReference type="SAM" id="MobiDB-lite"/>
    </source>
</evidence>
<sequence length="225" mass="24243">MHETFAHDSTAIIGRLPPNQARAAERARCNDTGQFMTVRPSQLDDTDLSALELRDAMCHRYGLPHQDVPDKCDGELPKGARSGADFTVQHALGCSLGGLVYAKDDRLKHEVGGLCQLAGLKVAYEHTVWKETAHAAAARDPRAAPLGVTPCDGPSHPHPPPLPDPPDHPDPPDPHTALDEPDGVHNNPSVRTDLFVSRFWPGGRELSIAATRAKPPARSPARGRS</sequence>
<accession>A0A0G4H4S8</accession>
<evidence type="ECO:0000313" key="3">
    <source>
        <dbReference type="Proteomes" id="UP000041254"/>
    </source>
</evidence>
<evidence type="ECO:0000313" key="2">
    <source>
        <dbReference type="EMBL" id="CEM38556.1"/>
    </source>
</evidence>
<organism evidence="2 3">
    <name type="scientific">Vitrella brassicaformis (strain CCMP3155)</name>
    <dbReference type="NCBI Taxonomy" id="1169540"/>
    <lineage>
        <taxon>Eukaryota</taxon>
        <taxon>Sar</taxon>
        <taxon>Alveolata</taxon>
        <taxon>Colpodellida</taxon>
        <taxon>Vitrellaceae</taxon>
        <taxon>Vitrella</taxon>
    </lineage>
</organism>
<dbReference type="PhylomeDB" id="A0A0G4H4S8"/>